<dbReference type="Gene3D" id="3.40.50.2000">
    <property type="entry name" value="Glycogen Phosphorylase B"/>
    <property type="match status" value="2"/>
</dbReference>
<keyword evidence="4" id="KW-1185">Reference proteome</keyword>
<dbReference type="PANTHER" id="PTHR45947">
    <property type="entry name" value="SULFOQUINOVOSYL TRANSFERASE SQD2"/>
    <property type="match status" value="1"/>
</dbReference>
<dbReference type="AlphaFoldDB" id="A0A223MWY3"/>
<name>A0A223MWY3_9VIBR</name>
<evidence type="ECO:0000313" key="3">
    <source>
        <dbReference type="EMBL" id="ASU22105.1"/>
    </source>
</evidence>
<evidence type="ECO:0000259" key="1">
    <source>
        <dbReference type="Pfam" id="PF00534"/>
    </source>
</evidence>
<dbReference type="EMBL" id="CP022741">
    <property type="protein sequence ID" value="ASU22105.1"/>
    <property type="molecule type" value="Genomic_DNA"/>
</dbReference>
<dbReference type="Pfam" id="PF00534">
    <property type="entry name" value="Glycos_transf_1"/>
    <property type="match status" value="1"/>
</dbReference>
<sequence>MAVRKNVLFVHYGDNWIRGSERCLIDHLLNLDRSRFLPFLWTNNAMLHEEISKMGIHSVLSPFPILLGWKAPRFQLFGWWNLVNTAKTLIKDCKIDLIHANSAGPCQWIGKAANETGTPWLAQLHSDYPARDRLTLALHRVPNIIAVSYAIIDKLMSDGYPAERIHVIHNGIDTERLELLPAMDLRQRLQLDDDAFLFISVGSLIKRKGMDRLLQAMRFFVLEHPNAHLIIVGDGPERKSLEQMSDYLKLSQHIHFVGEQHNVMGWLKGANAFISGARREPFGLVIAEAALAELPIIAPDTGGIPEILRHQTHGQLYPKESTKAMHEAMRWMMKNPIDAKMMAVKAHAHILLAHTLEKNRTAIEALYEQILSSPATYKDSFWATWRPVKTYVSQRFSLGG</sequence>
<feature type="domain" description="Glycosyl transferase family 1" evidence="1">
    <location>
        <begin position="185"/>
        <end position="345"/>
    </location>
</feature>
<protein>
    <submittedName>
        <fullName evidence="3">Glycosyl transferase</fullName>
    </submittedName>
</protein>
<dbReference type="InterPro" id="IPR001296">
    <property type="entry name" value="Glyco_trans_1"/>
</dbReference>
<dbReference type="Pfam" id="PF13439">
    <property type="entry name" value="Glyco_transf_4"/>
    <property type="match status" value="1"/>
</dbReference>
<dbReference type="SUPFAM" id="SSF53756">
    <property type="entry name" value="UDP-Glycosyltransferase/glycogen phosphorylase"/>
    <property type="match status" value="1"/>
</dbReference>
<evidence type="ECO:0000313" key="4">
    <source>
        <dbReference type="Proteomes" id="UP000215148"/>
    </source>
</evidence>
<accession>A0A223MWY3</accession>
<dbReference type="KEGG" id="vqi:CCZ37_05655"/>
<reference evidence="3 4" key="1">
    <citation type="submission" date="2017-08" db="EMBL/GenBank/DDBJ databases">
        <title>The Vibrio qinghaiensis sp.-Q67 is a luminous bacteria isolated firstly from Qinghai lake, Qinghai province, China, which has been proved to be very sensitive to detect environmental and food pollutants. Therefore, complete genome analysis of V. qinghaiensis sp.-Q67 highlights the potential application of this strain on detection of hazards in the contaminated environments.</title>
        <authorList>
            <person name="Gong L."/>
        </authorList>
    </citation>
    <scope>NUCLEOTIDE SEQUENCE [LARGE SCALE GENOMIC DNA]</scope>
    <source>
        <strain evidence="3 4">Q67</strain>
    </source>
</reference>
<dbReference type="CDD" id="cd03811">
    <property type="entry name" value="GT4_GT28_WabH-like"/>
    <property type="match status" value="1"/>
</dbReference>
<organism evidence="3 4">
    <name type="scientific">Vibrio qinghaiensis</name>
    <dbReference type="NCBI Taxonomy" id="2025808"/>
    <lineage>
        <taxon>Bacteria</taxon>
        <taxon>Pseudomonadati</taxon>
        <taxon>Pseudomonadota</taxon>
        <taxon>Gammaproteobacteria</taxon>
        <taxon>Vibrionales</taxon>
        <taxon>Vibrionaceae</taxon>
        <taxon>Vibrio</taxon>
    </lineage>
</organism>
<dbReference type="InterPro" id="IPR028098">
    <property type="entry name" value="Glyco_trans_4-like_N"/>
</dbReference>
<dbReference type="GO" id="GO:0016757">
    <property type="term" value="F:glycosyltransferase activity"/>
    <property type="evidence" value="ECO:0007669"/>
    <property type="project" value="InterPro"/>
</dbReference>
<dbReference type="RefSeq" id="WP_010320162.1">
    <property type="nucleotide sequence ID" value="NZ_CAWNHI010000001.1"/>
</dbReference>
<dbReference type="Proteomes" id="UP000215148">
    <property type="component" value="Chromosome 1"/>
</dbReference>
<evidence type="ECO:0000259" key="2">
    <source>
        <dbReference type="Pfam" id="PF13439"/>
    </source>
</evidence>
<keyword evidence="3" id="KW-0808">Transferase</keyword>
<feature type="domain" description="Glycosyltransferase subfamily 4-like N-terminal" evidence="2">
    <location>
        <begin position="64"/>
        <end position="176"/>
    </location>
</feature>
<proteinExistence type="predicted"/>
<gene>
    <name evidence="3" type="ORF">CCZ37_05655</name>
</gene>
<dbReference type="PANTHER" id="PTHR45947:SF3">
    <property type="entry name" value="SULFOQUINOVOSYL TRANSFERASE SQD2"/>
    <property type="match status" value="1"/>
</dbReference>
<dbReference type="InterPro" id="IPR050194">
    <property type="entry name" value="Glycosyltransferase_grp1"/>
</dbReference>